<dbReference type="EMBL" id="PGEZ01000001">
    <property type="protein sequence ID" value="PJJ56771.1"/>
    <property type="molecule type" value="Genomic_DNA"/>
</dbReference>
<proteinExistence type="predicted"/>
<sequence length="150" mass="15521">MEHRARGSGPTRQPRSRRRRALTARAASLDLSRRGVVLVAGGVAGACAWADIGLTGRLGWFFDVMFVLVSITNALAAGADALYVPMITPPLVMLGVLGIVAAVAPSAIDEPGSPPDASWVQLVVVGLIAHAVALAIGYLAALGTVGWRRS</sequence>
<feature type="domain" description="DUF6542" evidence="2">
    <location>
        <begin position="33"/>
        <end position="149"/>
    </location>
</feature>
<feature type="transmembrane region" description="Helical" evidence="1">
    <location>
        <begin position="60"/>
        <end position="84"/>
    </location>
</feature>
<dbReference type="InterPro" id="IPR046672">
    <property type="entry name" value="DUF6542"/>
</dbReference>
<evidence type="ECO:0000313" key="4">
    <source>
        <dbReference type="Proteomes" id="UP000230842"/>
    </source>
</evidence>
<reference evidence="3 4" key="1">
    <citation type="submission" date="2017-11" db="EMBL/GenBank/DDBJ databases">
        <title>Genomic Encyclopedia of Archaeal and Bacterial Type Strains, Phase II (KMG-II): From Individual Species to Whole Genera.</title>
        <authorList>
            <person name="Goeker M."/>
        </authorList>
    </citation>
    <scope>NUCLEOTIDE SEQUENCE [LARGE SCALE GENOMIC DNA]</scope>
    <source>
        <strain evidence="3 4">DSM 27763</strain>
    </source>
</reference>
<comment type="caution">
    <text evidence="3">The sequence shown here is derived from an EMBL/GenBank/DDBJ whole genome shotgun (WGS) entry which is preliminary data.</text>
</comment>
<dbReference type="OrthoDB" id="9957115at2"/>
<keyword evidence="1" id="KW-0472">Membrane</keyword>
<protein>
    <recommendedName>
        <fullName evidence="2">DUF6542 domain-containing protein</fullName>
    </recommendedName>
</protein>
<dbReference type="RefSeq" id="WP_039362889.1">
    <property type="nucleotide sequence ID" value="NZ_PGEZ01000001.1"/>
</dbReference>
<organism evidence="3 4">
    <name type="scientific">Mumia flava</name>
    <dbReference type="NCBI Taxonomy" id="1348852"/>
    <lineage>
        <taxon>Bacteria</taxon>
        <taxon>Bacillati</taxon>
        <taxon>Actinomycetota</taxon>
        <taxon>Actinomycetes</taxon>
        <taxon>Propionibacteriales</taxon>
        <taxon>Nocardioidaceae</taxon>
        <taxon>Mumia</taxon>
    </lineage>
</organism>
<dbReference type="Proteomes" id="UP000230842">
    <property type="component" value="Unassembled WGS sequence"/>
</dbReference>
<feature type="transmembrane region" description="Helical" evidence="1">
    <location>
        <begin position="91"/>
        <end position="108"/>
    </location>
</feature>
<keyword evidence="4" id="KW-1185">Reference proteome</keyword>
<feature type="transmembrane region" description="Helical" evidence="1">
    <location>
        <begin position="120"/>
        <end position="147"/>
    </location>
</feature>
<evidence type="ECO:0000313" key="3">
    <source>
        <dbReference type="EMBL" id="PJJ56771.1"/>
    </source>
</evidence>
<gene>
    <name evidence="3" type="ORF">CLV56_0984</name>
</gene>
<evidence type="ECO:0000259" key="2">
    <source>
        <dbReference type="Pfam" id="PF20177"/>
    </source>
</evidence>
<accession>A0A0B2B7G8</accession>
<keyword evidence="1" id="KW-1133">Transmembrane helix</keyword>
<name>A0A0B2B7G8_9ACTN</name>
<keyword evidence="1" id="KW-0812">Transmembrane</keyword>
<dbReference type="Pfam" id="PF20177">
    <property type="entry name" value="DUF6542"/>
    <property type="match status" value="1"/>
</dbReference>
<dbReference type="AlphaFoldDB" id="A0A0B2B7G8"/>
<evidence type="ECO:0000256" key="1">
    <source>
        <dbReference type="SAM" id="Phobius"/>
    </source>
</evidence>